<keyword evidence="3" id="KW-0863">Zinc-finger</keyword>
<dbReference type="EMBL" id="JABCKI010005835">
    <property type="protein sequence ID" value="KAG5637367.1"/>
    <property type="molecule type" value="Genomic_DNA"/>
</dbReference>
<keyword evidence="4" id="KW-0862">Zinc</keyword>
<dbReference type="PANTHER" id="PTHR46481">
    <property type="entry name" value="ZINC FINGER BED DOMAIN-CONTAINING PROTEIN 4"/>
    <property type="match status" value="1"/>
</dbReference>
<evidence type="ECO:0000313" key="8">
    <source>
        <dbReference type="Proteomes" id="UP000717328"/>
    </source>
</evidence>
<evidence type="ECO:0000256" key="1">
    <source>
        <dbReference type="ARBA" id="ARBA00004123"/>
    </source>
</evidence>
<accession>A0A9P7FRV0</accession>
<evidence type="ECO:0000256" key="4">
    <source>
        <dbReference type="ARBA" id="ARBA00022833"/>
    </source>
</evidence>
<comment type="caution">
    <text evidence="7">The sequence shown here is derived from an EMBL/GenBank/DDBJ whole genome shotgun (WGS) entry which is preliminary data.</text>
</comment>
<dbReference type="OrthoDB" id="3262464at2759"/>
<dbReference type="InterPro" id="IPR012337">
    <property type="entry name" value="RNaseH-like_sf"/>
</dbReference>
<dbReference type="GO" id="GO:0005634">
    <property type="term" value="C:nucleus"/>
    <property type="evidence" value="ECO:0007669"/>
    <property type="project" value="UniProtKB-SubCell"/>
</dbReference>
<name>A0A9P7FRV0_9AGAR</name>
<dbReference type="Proteomes" id="UP000717328">
    <property type="component" value="Unassembled WGS sequence"/>
</dbReference>
<dbReference type="GO" id="GO:0046983">
    <property type="term" value="F:protein dimerization activity"/>
    <property type="evidence" value="ECO:0007669"/>
    <property type="project" value="InterPro"/>
</dbReference>
<evidence type="ECO:0000313" key="7">
    <source>
        <dbReference type="EMBL" id="KAG5637367.1"/>
    </source>
</evidence>
<keyword evidence="8" id="KW-1185">Reference proteome</keyword>
<dbReference type="GO" id="GO:0008270">
    <property type="term" value="F:zinc ion binding"/>
    <property type="evidence" value="ECO:0007669"/>
    <property type="project" value="UniProtKB-KW"/>
</dbReference>
<organism evidence="7 8">
    <name type="scientific">Sphagnurus paluster</name>
    <dbReference type="NCBI Taxonomy" id="117069"/>
    <lineage>
        <taxon>Eukaryota</taxon>
        <taxon>Fungi</taxon>
        <taxon>Dikarya</taxon>
        <taxon>Basidiomycota</taxon>
        <taxon>Agaricomycotina</taxon>
        <taxon>Agaricomycetes</taxon>
        <taxon>Agaricomycetidae</taxon>
        <taxon>Agaricales</taxon>
        <taxon>Tricholomatineae</taxon>
        <taxon>Lyophyllaceae</taxon>
        <taxon>Sphagnurus</taxon>
    </lineage>
</organism>
<comment type="subcellular location">
    <subcellularLocation>
        <location evidence="1">Nucleus</location>
    </subcellularLocation>
</comment>
<reference evidence="7" key="1">
    <citation type="submission" date="2021-02" db="EMBL/GenBank/DDBJ databases">
        <authorList>
            <person name="Nieuwenhuis M."/>
            <person name="Van De Peppel L.J.J."/>
        </authorList>
    </citation>
    <scope>NUCLEOTIDE SEQUENCE</scope>
    <source>
        <strain evidence="7">D49</strain>
    </source>
</reference>
<proteinExistence type="predicted"/>
<keyword evidence="5" id="KW-0539">Nucleus</keyword>
<dbReference type="AlphaFoldDB" id="A0A9P7FRV0"/>
<sequence>MQCSAAEPSLPSAHRHDAATNQTYSLERLSNLSTKQCHIVSLPSSSSRTLHGASTSITLVVLPPSLTPAEKAEREKQAVIMEQVEAEKEFNWYIARGLEKGEKLLRYWDLSEREFPLLFSVAMDVLPVQASAVPCKHVFSSSKETITLRRSRLSPGLMEMLQVLKYLFKQDRLDFTADWIAKEEDYTIDGVITEATVRELVLAGKIEELSDLLKSASETKKH</sequence>
<evidence type="ECO:0000256" key="3">
    <source>
        <dbReference type="ARBA" id="ARBA00022771"/>
    </source>
</evidence>
<dbReference type="InterPro" id="IPR052035">
    <property type="entry name" value="ZnF_BED_domain_contain"/>
</dbReference>
<dbReference type="Pfam" id="PF05699">
    <property type="entry name" value="Dimer_Tnp_hAT"/>
    <property type="match status" value="1"/>
</dbReference>
<dbReference type="InterPro" id="IPR008906">
    <property type="entry name" value="HATC_C_dom"/>
</dbReference>
<gene>
    <name evidence="7" type="ORF">H0H81_004792</name>
</gene>
<protein>
    <recommendedName>
        <fullName evidence="6">HAT C-terminal dimerisation domain-containing protein</fullName>
    </recommendedName>
</protein>
<evidence type="ECO:0000259" key="6">
    <source>
        <dbReference type="Pfam" id="PF05699"/>
    </source>
</evidence>
<dbReference type="SUPFAM" id="SSF53098">
    <property type="entry name" value="Ribonuclease H-like"/>
    <property type="match status" value="1"/>
</dbReference>
<feature type="domain" description="HAT C-terminal dimerisation" evidence="6">
    <location>
        <begin position="100"/>
        <end position="165"/>
    </location>
</feature>
<evidence type="ECO:0000256" key="5">
    <source>
        <dbReference type="ARBA" id="ARBA00023242"/>
    </source>
</evidence>
<keyword evidence="2" id="KW-0479">Metal-binding</keyword>
<evidence type="ECO:0000256" key="2">
    <source>
        <dbReference type="ARBA" id="ARBA00022723"/>
    </source>
</evidence>
<reference evidence="7" key="2">
    <citation type="submission" date="2021-10" db="EMBL/GenBank/DDBJ databases">
        <title>Phylogenomics reveals ancestral predisposition of the termite-cultivated fungus Termitomyces towards a domesticated lifestyle.</title>
        <authorList>
            <person name="Auxier B."/>
            <person name="Grum-Grzhimaylo A."/>
            <person name="Cardenas M.E."/>
            <person name="Lodge J.D."/>
            <person name="Laessoe T."/>
            <person name="Pedersen O."/>
            <person name="Smith M.E."/>
            <person name="Kuyper T.W."/>
            <person name="Franco-Molano E.A."/>
            <person name="Baroni T.J."/>
            <person name="Aanen D.K."/>
        </authorList>
    </citation>
    <scope>NUCLEOTIDE SEQUENCE</scope>
    <source>
        <strain evidence="7">D49</strain>
    </source>
</reference>
<dbReference type="PANTHER" id="PTHR46481:SF10">
    <property type="entry name" value="ZINC FINGER BED DOMAIN-CONTAINING PROTEIN 39"/>
    <property type="match status" value="1"/>
</dbReference>